<evidence type="ECO:0000256" key="1">
    <source>
        <dbReference type="ARBA" id="ARBA00007078"/>
    </source>
</evidence>
<dbReference type="PROSITE" id="PS00178">
    <property type="entry name" value="AA_TRNA_LIGASE_I"/>
    <property type="match status" value="1"/>
</dbReference>
<evidence type="ECO:0000256" key="7">
    <source>
        <dbReference type="ARBA" id="ARBA00023146"/>
    </source>
</evidence>
<dbReference type="HAMAP" id="MF_02003">
    <property type="entry name" value="Ile_tRNA_synth_type2"/>
    <property type="match status" value="1"/>
</dbReference>
<gene>
    <name evidence="10 14" type="primary">ileS</name>
    <name evidence="14" type="ORF">NWE73_08155</name>
</gene>
<evidence type="ECO:0000256" key="2">
    <source>
        <dbReference type="ARBA" id="ARBA00022490"/>
    </source>
</evidence>
<feature type="region of interest" description="Disordered" evidence="11">
    <location>
        <begin position="1"/>
        <end position="20"/>
    </location>
</feature>
<dbReference type="Pfam" id="PF19302">
    <property type="entry name" value="DUF5915"/>
    <property type="match status" value="1"/>
</dbReference>
<evidence type="ECO:0000313" key="15">
    <source>
        <dbReference type="Proteomes" id="UP001152321"/>
    </source>
</evidence>
<dbReference type="InterPro" id="IPR002301">
    <property type="entry name" value="Ile-tRNA-ligase"/>
</dbReference>
<reference evidence="14" key="1">
    <citation type="submission" date="2022-08" db="EMBL/GenBank/DDBJ databases">
        <title>Novel Bdellovibrio Species Isolated from Svalbard: Designation Bdellovibrio svalbardensis.</title>
        <authorList>
            <person name="Mitchell R.J."/>
            <person name="Choi S.Y."/>
        </authorList>
    </citation>
    <scope>NUCLEOTIDE SEQUENCE</scope>
    <source>
        <strain evidence="14">PAP01</strain>
    </source>
</reference>
<comment type="subunit">
    <text evidence="10">Monomer.</text>
</comment>
<comment type="cofactor">
    <cofactor evidence="10">
        <name>Zn(2+)</name>
        <dbReference type="ChEBI" id="CHEBI:29105"/>
    </cofactor>
</comment>
<accession>A0ABT6DKG2</accession>
<dbReference type="InterPro" id="IPR009008">
    <property type="entry name" value="Val/Leu/Ile-tRNA-synth_edit"/>
</dbReference>
<organism evidence="14 15">
    <name type="scientific">Bdellovibrio svalbardensis</name>
    <dbReference type="NCBI Taxonomy" id="2972972"/>
    <lineage>
        <taxon>Bacteria</taxon>
        <taxon>Pseudomonadati</taxon>
        <taxon>Bdellovibrionota</taxon>
        <taxon>Bdellovibrionia</taxon>
        <taxon>Bdellovibrionales</taxon>
        <taxon>Pseudobdellovibrionaceae</taxon>
        <taxon>Bdellovibrio</taxon>
    </lineage>
</organism>
<dbReference type="PANTHER" id="PTHR42780:SF1">
    <property type="entry name" value="ISOLEUCINE--TRNA LIGASE, CYTOPLASMIC"/>
    <property type="match status" value="1"/>
</dbReference>
<dbReference type="SUPFAM" id="SSF47323">
    <property type="entry name" value="Anticodon-binding domain of a subclass of class I aminoacyl-tRNA synthetases"/>
    <property type="match status" value="2"/>
</dbReference>
<feature type="domain" description="Aminoacyl-tRNA synthetase class Ia" evidence="12">
    <location>
        <begin position="32"/>
        <end position="646"/>
    </location>
</feature>
<evidence type="ECO:0000256" key="6">
    <source>
        <dbReference type="ARBA" id="ARBA00022917"/>
    </source>
</evidence>
<name>A0ABT6DKG2_9BACT</name>
<evidence type="ECO:0000259" key="12">
    <source>
        <dbReference type="Pfam" id="PF00133"/>
    </source>
</evidence>
<evidence type="ECO:0000256" key="4">
    <source>
        <dbReference type="ARBA" id="ARBA00022741"/>
    </source>
</evidence>
<feature type="domain" description="Methionyl/Valyl/Leucyl/Isoleucyl-tRNA synthetase anticodon-binding" evidence="13">
    <location>
        <begin position="694"/>
        <end position="844"/>
    </location>
</feature>
<evidence type="ECO:0000313" key="14">
    <source>
        <dbReference type="EMBL" id="MDG0816331.1"/>
    </source>
</evidence>
<keyword evidence="3 10" id="KW-0436">Ligase</keyword>
<dbReference type="PRINTS" id="PR00984">
    <property type="entry name" value="TRNASYNTHILE"/>
</dbReference>
<proteinExistence type="inferred from homology"/>
<dbReference type="InterPro" id="IPR014729">
    <property type="entry name" value="Rossmann-like_a/b/a_fold"/>
</dbReference>
<dbReference type="InterPro" id="IPR009080">
    <property type="entry name" value="tRNAsynth_Ia_anticodon-bd"/>
</dbReference>
<keyword evidence="10" id="KW-0862">Zinc</keyword>
<dbReference type="GO" id="GO:0004822">
    <property type="term" value="F:isoleucine-tRNA ligase activity"/>
    <property type="evidence" value="ECO:0007669"/>
    <property type="project" value="UniProtKB-EC"/>
</dbReference>
<dbReference type="EC" id="6.1.1.5" evidence="10"/>
<protein>
    <recommendedName>
        <fullName evidence="10">Isoleucine--tRNA ligase</fullName>
        <ecNumber evidence="10">6.1.1.5</ecNumber>
    </recommendedName>
    <alternativeName>
        <fullName evidence="10">Isoleucyl-tRNA synthetase</fullName>
        <shortName evidence="10">IleRS</shortName>
    </alternativeName>
</protein>
<dbReference type="InterPro" id="IPR002300">
    <property type="entry name" value="aa-tRNA-synth_Ia"/>
</dbReference>
<keyword evidence="2 10" id="KW-0963">Cytoplasm</keyword>
<comment type="domain">
    <text evidence="10">IleRS has two distinct active sites: one for aminoacylation and one for editing. The misactivated valine is translocated from the active site to the editing site, which sterically excludes the correctly activated isoleucine. The single editing site contains two valyl binding pockets, one specific for each substrate (Val-AMP or Val-tRNA(Ile)).</text>
</comment>
<dbReference type="Gene3D" id="3.40.50.620">
    <property type="entry name" value="HUPs"/>
    <property type="match status" value="2"/>
</dbReference>
<feature type="short sequence motif" description="'HIGH' region" evidence="10">
    <location>
        <begin position="61"/>
        <end position="71"/>
    </location>
</feature>
<dbReference type="Pfam" id="PF00133">
    <property type="entry name" value="tRNA-synt_1"/>
    <property type="match status" value="1"/>
</dbReference>
<evidence type="ECO:0000256" key="3">
    <source>
        <dbReference type="ARBA" id="ARBA00022598"/>
    </source>
</evidence>
<keyword evidence="15" id="KW-1185">Reference proteome</keyword>
<dbReference type="InterPro" id="IPR001412">
    <property type="entry name" value="aa-tRNA-synth_I_CS"/>
</dbReference>
<dbReference type="Proteomes" id="UP001152321">
    <property type="component" value="Unassembled WGS sequence"/>
</dbReference>
<comment type="function">
    <text evidence="8 10">Catalyzes the attachment of isoleucine to tRNA(Ile). As IleRS can inadvertently accommodate and process structurally similar amino acids such as valine, to avoid such errors it has two additional distinct tRNA(Ile)-dependent editing activities. One activity is designated as 'pretransfer' editing and involves the hydrolysis of activated Val-AMP. The other activity is designated 'posttransfer' editing and involves deacylation of mischarged Val-tRNA(Ile).</text>
</comment>
<feature type="short sequence motif" description="'KMSKS' region" evidence="10">
    <location>
        <begin position="608"/>
        <end position="612"/>
    </location>
</feature>
<dbReference type="CDD" id="cd07961">
    <property type="entry name" value="Anticodon_Ia_Ile_ABEc"/>
    <property type="match status" value="1"/>
</dbReference>
<dbReference type="InterPro" id="IPR013155">
    <property type="entry name" value="M/V/L/I-tRNA-synth_anticd-bd"/>
</dbReference>
<evidence type="ECO:0000256" key="8">
    <source>
        <dbReference type="ARBA" id="ARBA00025217"/>
    </source>
</evidence>
<evidence type="ECO:0000256" key="10">
    <source>
        <dbReference type="HAMAP-Rule" id="MF_02003"/>
    </source>
</evidence>
<keyword evidence="6 10" id="KW-0648">Protein biosynthesis</keyword>
<dbReference type="PANTHER" id="PTHR42780">
    <property type="entry name" value="SOLEUCYL-TRNA SYNTHETASE"/>
    <property type="match status" value="1"/>
</dbReference>
<dbReference type="SUPFAM" id="SSF50677">
    <property type="entry name" value="ValRS/IleRS/LeuRS editing domain"/>
    <property type="match status" value="1"/>
</dbReference>
<dbReference type="Gene3D" id="1.10.730.10">
    <property type="entry name" value="Isoleucyl-tRNA Synthetase, Domain 1"/>
    <property type="match status" value="1"/>
</dbReference>
<dbReference type="RefSeq" id="WP_277577809.1">
    <property type="nucleotide sequence ID" value="NZ_JANRMI010000002.1"/>
</dbReference>
<feature type="binding site" evidence="10">
    <location>
        <position position="611"/>
    </location>
    <ligand>
        <name>ATP</name>
        <dbReference type="ChEBI" id="CHEBI:30616"/>
    </ligand>
</feature>
<comment type="subcellular location">
    <subcellularLocation>
        <location evidence="10">Cytoplasm</location>
    </subcellularLocation>
</comment>
<keyword evidence="5 10" id="KW-0067">ATP-binding</keyword>
<keyword evidence="4 10" id="KW-0547">Nucleotide-binding</keyword>
<comment type="similarity">
    <text evidence="1 10">Belongs to the class-I aminoacyl-tRNA synthetase family. IleS type 2 subfamily.</text>
</comment>
<dbReference type="NCBIfam" id="TIGR00392">
    <property type="entry name" value="ileS"/>
    <property type="match status" value="1"/>
</dbReference>
<evidence type="ECO:0000256" key="9">
    <source>
        <dbReference type="ARBA" id="ARBA00048359"/>
    </source>
</evidence>
<dbReference type="Pfam" id="PF08264">
    <property type="entry name" value="Anticodon_1"/>
    <property type="match status" value="1"/>
</dbReference>
<evidence type="ECO:0000259" key="13">
    <source>
        <dbReference type="Pfam" id="PF08264"/>
    </source>
</evidence>
<dbReference type="EMBL" id="JANRMI010000002">
    <property type="protein sequence ID" value="MDG0816331.1"/>
    <property type="molecule type" value="Genomic_DNA"/>
</dbReference>
<keyword evidence="7 10" id="KW-0030">Aminoacyl-tRNA synthetase</keyword>
<dbReference type="SUPFAM" id="SSF52374">
    <property type="entry name" value="Nucleotidylyl transferase"/>
    <property type="match status" value="1"/>
</dbReference>
<evidence type="ECO:0000256" key="5">
    <source>
        <dbReference type="ARBA" id="ARBA00022840"/>
    </source>
</evidence>
<keyword evidence="10" id="KW-0479">Metal-binding</keyword>
<feature type="compositionally biased region" description="Polar residues" evidence="11">
    <location>
        <begin position="1"/>
        <end position="15"/>
    </location>
</feature>
<evidence type="ECO:0000256" key="11">
    <source>
        <dbReference type="SAM" id="MobiDB-lite"/>
    </source>
</evidence>
<comment type="caution">
    <text evidence="14">The sequence shown here is derived from an EMBL/GenBank/DDBJ whole genome shotgun (WGS) entry which is preliminary data.</text>
</comment>
<dbReference type="CDD" id="cd00818">
    <property type="entry name" value="IleRS_core"/>
    <property type="match status" value="1"/>
</dbReference>
<dbReference type="InterPro" id="IPR023586">
    <property type="entry name" value="Ile-tRNA-ligase_type2"/>
</dbReference>
<comment type="catalytic activity">
    <reaction evidence="9 10">
        <text>tRNA(Ile) + L-isoleucine + ATP = L-isoleucyl-tRNA(Ile) + AMP + diphosphate</text>
        <dbReference type="Rhea" id="RHEA:11060"/>
        <dbReference type="Rhea" id="RHEA-COMP:9666"/>
        <dbReference type="Rhea" id="RHEA-COMP:9695"/>
        <dbReference type="ChEBI" id="CHEBI:30616"/>
        <dbReference type="ChEBI" id="CHEBI:33019"/>
        <dbReference type="ChEBI" id="CHEBI:58045"/>
        <dbReference type="ChEBI" id="CHEBI:78442"/>
        <dbReference type="ChEBI" id="CHEBI:78528"/>
        <dbReference type="ChEBI" id="CHEBI:456215"/>
        <dbReference type="EC" id="6.1.1.5"/>
    </reaction>
</comment>
<sequence>MTNANNSRPTTNTPPYSAVKPDVQLAKQEETILEFWDKEKIFQQSLDPKGKKTYSFYDGPPFATGLPHYGHLLAGVLKDVVPRYWTMKGYTVPRRFGWDCHGLPVEYEINKANKIESRKDILKMGVANYNNACRSIVKRYSEEWKITVRRVGRWVDMENPYFTMDVSFMQSVWWVFQEMFKKGLIYEGYKVVPYSVGISTPLSNFEANLNYKMVQDPALTVMFKVANQADTYLLAWTTTPWTLPSNLALAVGLEIDYVKVKEKSSGRTLILAQALLAGTFKDPDNEVEVLGMMKGKELVDLTYAPLFPYFGDRAEKGAFRVIASDHVTTDSGTGIVHMAPAFGEEDYYACAKAGIPIVNPVDDDGMFTAEVPDYQGKRVKEADKDIIADLKKRGHILKQDTIQHSYPFCYRSDTPLIYRAVSSWFVAVEKIKENLIANNKTTAWVPDHLRDGRFGNWLENARDWAISRNRFWGTPLPIWRNAEGEVICVGSRDELEKLSGQKIDDLHIEFVDNVTIPSPTGKSDLKRVEGVLDCWFESGSMPYAQWGYPNTNVEDFKKAFPADFIAEGLDQTRGWFYTLSVIGTALFNQAPFKNVVVNGLVLAEDGRKMSKSLRNYPDPMEVLNQHGADALRLYLIDSPVVKAQELKFSEKGVYDIVRKILLRWWNSYSFFANYANIDGFVPKGDAKKSPNILDQWVLSRLNGLIANTHKEMDAYRLYNVVPHLLQFIEDLTNTYIRFNRSHFWQEGMPEEKRYAYETLHEVLTTLSRLMAPFAPFMSEVTYKNLSQVLPNKKDSVHLESFPEADLTMLRPDLEEAVKAMDALVTLGRNHREKISVKAKIPLREIKIIHRSPQVLETLKKFEPYFIDELNFRTVKYDANEDQYVQITAKANFPVLGKRLGPKMKAVGAGIQKLSLESLLKLEKGETVLVEGEEIQLSDVEIRRGPKGDNANISTHQIVSIEVDPTVTPEQEREGLAREIMRKIQVARKTADFQMDDKITLEIACDGALLEALNAHKEMIVSETLTKNLNVLALSAEPTGKHTEISDIDGNVIKIGVVALPRV</sequence>
<dbReference type="InterPro" id="IPR033709">
    <property type="entry name" value="Anticodon_Ile_ABEc"/>
</dbReference>